<accession>A0ABV0PNE8</accession>
<evidence type="ECO:0000313" key="2">
    <source>
        <dbReference type="Proteomes" id="UP001476798"/>
    </source>
</evidence>
<protein>
    <submittedName>
        <fullName evidence="1">Uncharacterized protein</fullName>
    </submittedName>
</protein>
<gene>
    <name evidence="1" type="ORF">GOODEAATRI_013981</name>
</gene>
<proteinExistence type="predicted"/>
<name>A0ABV0PNE8_9TELE</name>
<feature type="non-terminal residue" evidence="1">
    <location>
        <position position="1"/>
    </location>
</feature>
<sequence length="84" mass="9501">FISEQRLLTRKTWKGRFSLPDSVMVSDIRHRHRTTLCSKNLSLNWIHRSLQDGGEGPHTGVKEMMMSYTGASLQLVPDTASAET</sequence>
<reference evidence="1 2" key="1">
    <citation type="submission" date="2021-06" db="EMBL/GenBank/DDBJ databases">
        <authorList>
            <person name="Palmer J.M."/>
        </authorList>
    </citation>
    <scope>NUCLEOTIDE SEQUENCE [LARGE SCALE GENOMIC DNA]</scope>
    <source>
        <strain evidence="1 2">GA_2019</strain>
        <tissue evidence="1">Muscle</tissue>
    </source>
</reference>
<evidence type="ECO:0000313" key="1">
    <source>
        <dbReference type="EMBL" id="MEQ2185027.1"/>
    </source>
</evidence>
<organism evidence="1 2">
    <name type="scientific">Goodea atripinnis</name>
    <dbReference type="NCBI Taxonomy" id="208336"/>
    <lineage>
        <taxon>Eukaryota</taxon>
        <taxon>Metazoa</taxon>
        <taxon>Chordata</taxon>
        <taxon>Craniata</taxon>
        <taxon>Vertebrata</taxon>
        <taxon>Euteleostomi</taxon>
        <taxon>Actinopterygii</taxon>
        <taxon>Neopterygii</taxon>
        <taxon>Teleostei</taxon>
        <taxon>Neoteleostei</taxon>
        <taxon>Acanthomorphata</taxon>
        <taxon>Ovalentaria</taxon>
        <taxon>Atherinomorphae</taxon>
        <taxon>Cyprinodontiformes</taxon>
        <taxon>Goodeidae</taxon>
        <taxon>Goodea</taxon>
    </lineage>
</organism>
<dbReference type="Proteomes" id="UP001476798">
    <property type="component" value="Unassembled WGS sequence"/>
</dbReference>
<dbReference type="EMBL" id="JAHRIO010080927">
    <property type="protein sequence ID" value="MEQ2185027.1"/>
    <property type="molecule type" value="Genomic_DNA"/>
</dbReference>
<keyword evidence="2" id="KW-1185">Reference proteome</keyword>
<comment type="caution">
    <text evidence="1">The sequence shown here is derived from an EMBL/GenBank/DDBJ whole genome shotgun (WGS) entry which is preliminary data.</text>
</comment>